<dbReference type="Pfam" id="PF00581">
    <property type="entry name" value="Rhodanese"/>
    <property type="match status" value="1"/>
</dbReference>
<dbReference type="InterPro" id="IPR050229">
    <property type="entry name" value="GlpE_sulfurtransferase"/>
</dbReference>
<reference evidence="3 4" key="1">
    <citation type="submission" date="2020-08" db="EMBL/GenBank/DDBJ databases">
        <title>Genome sequencing of Purple Non-Sulfur Bacteria from various extreme environments.</title>
        <authorList>
            <person name="Mayer M."/>
        </authorList>
    </citation>
    <scope>NUCLEOTIDE SEQUENCE [LARGE SCALE GENOMIC DNA]</scope>
    <source>
        <strain evidence="3 4">JA131</strain>
    </source>
</reference>
<dbReference type="PANTHER" id="PTHR43031">
    <property type="entry name" value="FAD-DEPENDENT OXIDOREDUCTASE"/>
    <property type="match status" value="1"/>
</dbReference>
<keyword evidence="3" id="KW-0808">Transferase</keyword>
<evidence type="ECO:0000313" key="4">
    <source>
        <dbReference type="Proteomes" id="UP000554286"/>
    </source>
</evidence>
<feature type="domain" description="Rhodanese" evidence="2">
    <location>
        <begin position="49"/>
        <end position="145"/>
    </location>
</feature>
<dbReference type="AlphaFoldDB" id="A0A7W6RBH5"/>
<accession>A0A7W6RBH5</accession>
<evidence type="ECO:0000259" key="2">
    <source>
        <dbReference type="PROSITE" id="PS50206"/>
    </source>
</evidence>
<dbReference type="CDD" id="cd00158">
    <property type="entry name" value="RHOD"/>
    <property type="match status" value="1"/>
</dbReference>
<protein>
    <submittedName>
        <fullName evidence="3">Rhodanese-related sulfurtransferase</fullName>
    </submittedName>
</protein>
<evidence type="ECO:0000313" key="3">
    <source>
        <dbReference type="EMBL" id="MBB4265448.1"/>
    </source>
</evidence>
<dbReference type="EMBL" id="JACIGK010000006">
    <property type="protein sequence ID" value="MBB4265448.1"/>
    <property type="molecule type" value="Genomic_DNA"/>
</dbReference>
<keyword evidence="4" id="KW-1185">Reference proteome</keyword>
<organism evidence="3 4">
    <name type="scientific">Roseospira visakhapatnamensis</name>
    <dbReference type="NCBI Taxonomy" id="390880"/>
    <lineage>
        <taxon>Bacteria</taxon>
        <taxon>Pseudomonadati</taxon>
        <taxon>Pseudomonadota</taxon>
        <taxon>Alphaproteobacteria</taxon>
        <taxon>Rhodospirillales</taxon>
        <taxon>Rhodospirillaceae</taxon>
        <taxon>Roseospira</taxon>
    </lineage>
</organism>
<dbReference type="PROSITE" id="PS50206">
    <property type="entry name" value="RHODANESE_3"/>
    <property type="match status" value="1"/>
</dbReference>
<name>A0A7W6RBH5_9PROT</name>
<dbReference type="GO" id="GO:0016740">
    <property type="term" value="F:transferase activity"/>
    <property type="evidence" value="ECO:0007669"/>
    <property type="project" value="UniProtKB-KW"/>
</dbReference>
<proteinExistence type="predicted"/>
<dbReference type="RefSeq" id="WP_184043071.1">
    <property type="nucleotide sequence ID" value="NZ_JACIGK010000006.1"/>
</dbReference>
<dbReference type="Proteomes" id="UP000554286">
    <property type="component" value="Unassembled WGS sequence"/>
</dbReference>
<keyword evidence="1" id="KW-1133">Transmembrane helix</keyword>
<dbReference type="PANTHER" id="PTHR43031:SF1">
    <property type="entry name" value="PYRIDINE NUCLEOTIDE-DISULPHIDE OXIDOREDUCTASE"/>
    <property type="match status" value="1"/>
</dbReference>
<evidence type="ECO:0000256" key="1">
    <source>
        <dbReference type="SAM" id="Phobius"/>
    </source>
</evidence>
<keyword evidence="1" id="KW-0812">Transmembrane</keyword>
<dbReference type="SUPFAM" id="SSF52821">
    <property type="entry name" value="Rhodanese/Cell cycle control phosphatase"/>
    <property type="match status" value="1"/>
</dbReference>
<gene>
    <name evidence="3" type="ORF">GGD89_001067</name>
</gene>
<comment type="caution">
    <text evidence="3">The sequence shown here is derived from an EMBL/GenBank/DDBJ whole genome shotgun (WGS) entry which is preliminary data.</text>
</comment>
<dbReference type="SMART" id="SM00450">
    <property type="entry name" value="RHOD"/>
    <property type="match status" value="1"/>
</dbReference>
<dbReference type="InterPro" id="IPR036873">
    <property type="entry name" value="Rhodanese-like_dom_sf"/>
</dbReference>
<sequence length="155" mass="16625">MTLSDVFAPDIWLPIVIGVGAVVILRQMPRLLAGVPFVGVETLKARLDQGDDVLVLDVRSGGEFTGKGGHVPGSINLPLDHLPSRVAALKQDLTDHLDTPVFIVCQTSSRAAHAARLLRKTGFRDLAVVTGGMSSWRARGYPTRNATTDHPRTAP</sequence>
<feature type="transmembrane region" description="Helical" evidence="1">
    <location>
        <begin position="6"/>
        <end position="25"/>
    </location>
</feature>
<dbReference type="Gene3D" id="3.40.250.10">
    <property type="entry name" value="Rhodanese-like domain"/>
    <property type="match status" value="1"/>
</dbReference>
<keyword evidence="1" id="KW-0472">Membrane</keyword>
<dbReference type="InterPro" id="IPR001763">
    <property type="entry name" value="Rhodanese-like_dom"/>
</dbReference>